<dbReference type="OrthoDB" id="2156930at2"/>
<sequence length="120" mass="14380">MYTQTKIGNKITGFSCTGPLTNRLQGQQINKYPYCAKFMMKWREECLIILLWKIQRTGYGRTYIIRIKDIDRQVNETLTSKQANEFIQEEKELYGYLQDLLENDGQERDTSVYYNWLEED</sequence>
<evidence type="ECO:0000313" key="1">
    <source>
        <dbReference type="EMBL" id="TMN18719.1"/>
    </source>
</evidence>
<organism evidence="1 2">
    <name type="scientific">Lentibacillus cibarius</name>
    <dbReference type="NCBI Taxonomy" id="2583219"/>
    <lineage>
        <taxon>Bacteria</taxon>
        <taxon>Bacillati</taxon>
        <taxon>Bacillota</taxon>
        <taxon>Bacilli</taxon>
        <taxon>Bacillales</taxon>
        <taxon>Bacillaceae</taxon>
        <taxon>Lentibacillus</taxon>
    </lineage>
</organism>
<comment type="caution">
    <text evidence="1">The sequence shown here is derived from an EMBL/GenBank/DDBJ whole genome shotgun (WGS) entry which is preliminary data.</text>
</comment>
<dbReference type="AlphaFoldDB" id="A0A5S3QHG0"/>
<name>A0A5S3QHG0_9BACI</name>
<proteinExistence type="predicted"/>
<protein>
    <submittedName>
        <fullName evidence="1">Uncharacterized protein</fullName>
    </submittedName>
</protein>
<dbReference type="Proteomes" id="UP000306980">
    <property type="component" value="Unassembled WGS sequence"/>
</dbReference>
<gene>
    <name evidence="1" type="ORF">FFL34_18035</name>
</gene>
<accession>A0A5S3QHG0</accession>
<evidence type="ECO:0000313" key="2">
    <source>
        <dbReference type="Proteomes" id="UP000306980"/>
    </source>
</evidence>
<reference evidence="1 2" key="1">
    <citation type="submission" date="2019-05" db="EMBL/GenBank/DDBJ databases">
        <title>Genomic analysis of Lentibacillus sp. NKC220-2.</title>
        <authorList>
            <person name="Oh Y.J."/>
        </authorList>
    </citation>
    <scope>NUCLEOTIDE SEQUENCE [LARGE SCALE GENOMIC DNA]</scope>
    <source>
        <strain evidence="1 2">NKC220-2</strain>
    </source>
</reference>
<dbReference type="RefSeq" id="WP_138604821.1">
    <property type="nucleotide sequence ID" value="NZ_VCIA01000003.1"/>
</dbReference>
<dbReference type="EMBL" id="VCIA01000003">
    <property type="protein sequence ID" value="TMN18719.1"/>
    <property type="molecule type" value="Genomic_DNA"/>
</dbReference>